<organism evidence="2 3">
    <name type="scientific">Capronia epimyces CBS 606.96</name>
    <dbReference type="NCBI Taxonomy" id="1182542"/>
    <lineage>
        <taxon>Eukaryota</taxon>
        <taxon>Fungi</taxon>
        <taxon>Dikarya</taxon>
        <taxon>Ascomycota</taxon>
        <taxon>Pezizomycotina</taxon>
        <taxon>Eurotiomycetes</taxon>
        <taxon>Chaetothyriomycetidae</taxon>
        <taxon>Chaetothyriales</taxon>
        <taxon>Herpotrichiellaceae</taxon>
        <taxon>Capronia</taxon>
    </lineage>
</organism>
<feature type="chain" id="PRO_5004935026" description="Cupin 2 conserved barrel domain-containing protein" evidence="1">
    <location>
        <begin position="25"/>
        <end position="351"/>
    </location>
</feature>
<reference evidence="2 3" key="1">
    <citation type="submission" date="2013-03" db="EMBL/GenBank/DDBJ databases">
        <title>The Genome Sequence of Capronia epimyces CBS 606.96.</title>
        <authorList>
            <consortium name="The Broad Institute Genomics Platform"/>
            <person name="Cuomo C."/>
            <person name="de Hoog S."/>
            <person name="Gorbushina A."/>
            <person name="Walker B."/>
            <person name="Young S.K."/>
            <person name="Zeng Q."/>
            <person name="Gargeya S."/>
            <person name="Fitzgerald M."/>
            <person name="Haas B."/>
            <person name="Abouelleil A."/>
            <person name="Allen A.W."/>
            <person name="Alvarado L."/>
            <person name="Arachchi H.M."/>
            <person name="Berlin A.M."/>
            <person name="Chapman S.B."/>
            <person name="Gainer-Dewar J."/>
            <person name="Goldberg J."/>
            <person name="Griggs A."/>
            <person name="Gujja S."/>
            <person name="Hansen M."/>
            <person name="Howarth C."/>
            <person name="Imamovic A."/>
            <person name="Ireland A."/>
            <person name="Larimer J."/>
            <person name="McCowan C."/>
            <person name="Murphy C."/>
            <person name="Pearson M."/>
            <person name="Poon T.W."/>
            <person name="Priest M."/>
            <person name="Roberts A."/>
            <person name="Saif S."/>
            <person name="Shea T."/>
            <person name="Sisk P."/>
            <person name="Sykes S."/>
            <person name="Wortman J."/>
            <person name="Nusbaum C."/>
            <person name="Birren B."/>
        </authorList>
    </citation>
    <scope>NUCLEOTIDE SEQUENCE [LARGE SCALE GENOMIC DNA]</scope>
    <source>
        <strain evidence="2 3">CBS 606.96</strain>
    </source>
</reference>
<dbReference type="InterPro" id="IPR011051">
    <property type="entry name" value="RmlC_Cupin_sf"/>
</dbReference>
<dbReference type="RefSeq" id="XP_007731505.1">
    <property type="nucleotide sequence ID" value="XM_007733315.1"/>
</dbReference>
<dbReference type="SUPFAM" id="SSF51182">
    <property type="entry name" value="RmlC-like cupins"/>
    <property type="match status" value="1"/>
</dbReference>
<keyword evidence="3" id="KW-1185">Reference proteome</keyword>
<evidence type="ECO:0008006" key="4">
    <source>
        <dbReference type="Google" id="ProtNLM"/>
    </source>
</evidence>
<sequence length="351" mass="38091">MATVALGFLSLLIWLLALQDQVYAYGDLVVDTAPTTPRPYVLPNLKGEAVDFGGLIIRTLVSNITSSGALSILSINTGPSPLSIVHSHKQVETFYSIKGSVQVFHNTNQGRELQANDFALLAPGNNHTYRFNDLDFQLTLCMAPGGIEDLFTAAGTPYNSSAPYDPEDQSQLNVTKVLELFPRYGITPAPYNTINLDWTNGTTDDGLATWHVANQTLPNNSVTPYFVSSNRGPKYLQRKTGQVVSLLASGKQTNDKLTVATIATKPGSQPAAVKFDVHQAFQVTEGQLHLEINGEIVTLIFGDLAFIPEGTNFSYWSRVGFTKFAAWSAGSGLADSLIMKGEEWSDAVWPA</sequence>
<dbReference type="PANTHER" id="PTHR36440:SF1">
    <property type="entry name" value="PUTATIVE (AFU_ORTHOLOGUE AFUA_8G07350)-RELATED"/>
    <property type="match status" value="1"/>
</dbReference>
<comment type="caution">
    <text evidence="2">The sequence shown here is derived from an EMBL/GenBank/DDBJ whole genome shotgun (WGS) entry which is preliminary data.</text>
</comment>
<dbReference type="Gene3D" id="2.60.120.10">
    <property type="entry name" value="Jelly Rolls"/>
    <property type="match status" value="2"/>
</dbReference>
<dbReference type="PANTHER" id="PTHR36440">
    <property type="entry name" value="PUTATIVE (AFU_ORTHOLOGUE AFUA_8G07350)-RELATED"/>
    <property type="match status" value="1"/>
</dbReference>
<evidence type="ECO:0000313" key="3">
    <source>
        <dbReference type="Proteomes" id="UP000019478"/>
    </source>
</evidence>
<proteinExistence type="predicted"/>
<name>W9YC56_9EURO</name>
<dbReference type="GeneID" id="19167305"/>
<feature type="signal peptide" evidence="1">
    <location>
        <begin position="1"/>
        <end position="24"/>
    </location>
</feature>
<dbReference type="InterPro" id="IPR014710">
    <property type="entry name" value="RmlC-like_jellyroll"/>
</dbReference>
<dbReference type="EMBL" id="AMGY01000002">
    <property type="protein sequence ID" value="EXJ90108.1"/>
    <property type="molecule type" value="Genomic_DNA"/>
</dbReference>
<protein>
    <recommendedName>
        <fullName evidence="4">Cupin 2 conserved barrel domain-containing protein</fullName>
    </recommendedName>
</protein>
<dbReference type="eggNOG" id="ENOG502SM79">
    <property type="taxonomic scope" value="Eukaryota"/>
</dbReference>
<dbReference type="AlphaFoldDB" id="W9YC56"/>
<dbReference type="HOGENOM" id="CLU_060566_0_0_1"/>
<accession>W9YC56</accession>
<keyword evidence="1" id="KW-0732">Signal</keyword>
<dbReference type="Proteomes" id="UP000019478">
    <property type="component" value="Unassembled WGS sequence"/>
</dbReference>
<evidence type="ECO:0000313" key="2">
    <source>
        <dbReference type="EMBL" id="EXJ90108.1"/>
    </source>
</evidence>
<dbReference type="OrthoDB" id="5370773at2759"/>
<gene>
    <name evidence="2" type="ORF">A1O3_03177</name>
</gene>
<dbReference type="STRING" id="1182542.W9YC56"/>
<dbReference type="InterPro" id="IPR053146">
    <property type="entry name" value="QDO-like"/>
</dbReference>
<evidence type="ECO:0000256" key="1">
    <source>
        <dbReference type="SAM" id="SignalP"/>
    </source>
</evidence>